<keyword evidence="1" id="KW-0812">Transmembrane</keyword>
<comment type="caution">
    <text evidence="3">The sequence shown here is derived from an EMBL/GenBank/DDBJ whole genome shotgun (WGS) entry which is preliminary data.</text>
</comment>
<protein>
    <submittedName>
        <fullName evidence="3">Wsv311-like protein</fullName>
    </submittedName>
</protein>
<keyword evidence="1" id="KW-1133">Transmembrane helix</keyword>
<feature type="domain" description="White spot syndrome virus structural envelope protein Vp28" evidence="2">
    <location>
        <begin position="1"/>
        <end position="135"/>
    </location>
</feature>
<keyword evidence="1" id="KW-0472">Membrane</keyword>
<evidence type="ECO:0000259" key="2">
    <source>
        <dbReference type="Pfam" id="PF12175"/>
    </source>
</evidence>
<feature type="transmembrane region" description="Helical" evidence="1">
    <location>
        <begin position="12"/>
        <end position="32"/>
    </location>
</feature>
<dbReference type="Pfam" id="PF12175">
    <property type="entry name" value="WSS_VP"/>
    <property type="match status" value="1"/>
</dbReference>
<sequence length="203" mass="21000">MDLFNLTGSEIAAVLTILVLTIVLIVFIVLGLKEKKKITEVTLKNMDFVMHPILTFTSSTAATIEDQTFQTPFGPVFMSNVDSTIKADKTSAVLVQVQRGPTTFDSSVGGALTLAVTNRTKNPLIVEGGAVVTALSGDKTTTAPTKAFLGGITPVTVPASESKNATLAVVGGNVTSDLGAAMFAVTLSSAVQALPTLAENDGQ</sequence>
<reference evidence="3" key="1">
    <citation type="journal article" date="2018" name="J. Virol.">
        <title>Crustacean Genome Exploration Reveals the Evolutionary Origin of White Spot Syndrome Virus.</title>
        <authorList>
            <person name="Kawato S."/>
            <person name="Shitara A."/>
            <person name="Wang Y."/>
            <person name="Nozaki R."/>
            <person name="Kondo H."/>
            <person name="Hirono I."/>
        </authorList>
    </citation>
    <scope>NUCLEOTIDE SEQUENCE</scope>
    <source>
        <strain evidence="3">TUMSAT-1</strain>
    </source>
</reference>
<dbReference type="InterPro" id="IPR022004">
    <property type="entry name" value="WSSV_Vp28"/>
</dbReference>
<organism evidence="3">
    <name type="scientific">Hemigrapsus takanoi nimavirus</name>
    <dbReference type="NCBI Taxonomy" id="2133792"/>
    <lineage>
        <taxon>Viruses</taxon>
        <taxon>Viruses incertae sedis</taxon>
        <taxon>Naldaviricetes</taxon>
        <taxon>Nimaviridae</taxon>
    </lineage>
</organism>
<evidence type="ECO:0000313" key="3">
    <source>
        <dbReference type="EMBL" id="GBG35348.1"/>
    </source>
</evidence>
<evidence type="ECO:0000256" key="1">
    <source>
        <dbReference type="SAM" id="Phobius"/>
    </source>
</evidence>
<dbReference type="EMBL" id="BFCC01000001">
    <property type="protein sequence ID" value="GBG35348.1"/>
    <property type="molecule type" value="Genomic_DNA"/>
</dbReference>
<proteinExistence type="predicted"/>
<accession>A0A401IP00</accession>
<name>A0A401IP00_9VIRU</name>